<dbReference type="EMBL" id="CAJPDS010000001">
    <property type="protein sequence ID" value="CAF9902947.1"/>
    <property type="molecule type" value="Genomic_DNA"/>
</dbReference>
<dbReference type="InterPro" id="IPR002018">
    <property type="entry name" value="CarbesteraseB"/>
</dbReference>
<dbReference type="EC" id="3.1.1.-" evidence="4"/>
<feature type="domain" description="Carboxylesterase type B" evidence="6">
    <location>
        <begin position="15"/>
        <end position="471"/>
    </location>
</feature>
<dbReference type="AlphaFoldDB" id="A0A8H3HUJ0"/>
<evidence type="ECO:0000256" key="1">
    <source>
        <dbReference type="ARBA" id="ARBA00005964"/>
    </source>
</evidence>
<dbReference type="PROSITE" id="PS00122">
    <property type="entry name" value="CARBOXYLESTERASE_B_1"/>
    <property type="match status" value="1"/>
</dbReference>
<dbReference type="PROSITE" id="PS00941">
    <property type="entry name" value="CARBOXYLESTERASE_B_2"/>
    <property type="match status" value="1"/>
</dbReference>
<comment type="similarity">
    <text evidence="1 4">Belongs to the type-B carboxylesterase/lipase family.</text>
</comment>
<name>A0A8H3HUJ0_9LECA</name>
<dbReference type="InterPro" id="IPR019819">
    <property type="entry name" value="Carboxylesterase_B_CS"/>
</dbReference>
<accession>A0A8H3HUJ0</accession>
<keyword evidence="3 4" id="KW-0378">Hydrolase</keyword>
<evidence type="ECO:0000313" key="7">
    <source>
        <dbReference type="EMBL" id="CAF9902947.1"/>
    </source>
</evidence>
<dbReference type="PANTHER" id="PTHR11559">
    <property type="entry name" value="CARBOXYLESTERASE"/>
    <property type="match status" value="1"/>
</dbReference>
<dbReference type="InterPro" id="IPR019826">
    <property type="entry name" value="Carboxylesterase_B_AS"/>
</dbReference>
<dbReference type="Pfam" id="PF00135">
    <property type="entry name" value="COesterase"/>
    <property type="match status" value="1"/>
</dbReference>
<evidence type="ECO:0000313" key="8">
    <source>
        <dbReference type="Proteomes" id="UP000664521"/>
    </source>
</evidence>
<evidence type="ECO:0000256" key="5">
    <source>
        <dbReference type="SAM" id="MobiDB-lite"/>
    </source>
</evidence>
<proteinExistence type="inferred from homology"/>
<dbReference type="InterPro" id="IPR002168">
    <property type="entry name" value="Lipase_GDXG_HIS_AS"/>
</dbReference>
<evidence type="ECO:0000256" key="3">
    <source>
        <dbReference type="ARBA" id="ARBA00022801"/>
    </source>
</evidence>
<comment type="similarity">
    <text evidence="2">Belongs to the 'GDXG' lipolytic enzyme family.</text>
</comment>
<protein>
    <recommendedName>
        <fullName evidence="4">Carboxylic ester hydrolase</fullName>
        <ecNumber evidence="4">3.1.1.-</ecNumber>
    </recommendedName>
</protein>
<dbReference type="InterPro" id="IPR050309">
    <property type="entry name" value="Type-B_Carboxylest/Lipase"/>
</dbReference>
<feature type="region of interest" description="Disordered" evidence="5">
    <location>
        <begin position="463"/>
        <end position="485"/>
    </location>
</feature>
<dbReference type="SUPFAM" id="SSF53474">
    <property type="entry name" value="alpha/beta-Hydrolases"/>
    <property type="match status" value="1"/>
</dbReference>
<dbReference type="Gene3D" id="3.40.50.1820">
    <property type="entry name" value="alpha/beta hydrolase"/>
    <property type="match status" value="1"/>
</dbReference>
<comment type="caution">
    <text evidence="7">The sequence shown here is derived from an EMBL/GenBank/DDBJ whole genome shotgun (WGS) entry which is preliminary data.</text>
</comment>
<dbReference type="GO" id="GO:0016787">
    <property type="term" value="F:hydrolase activity"/>
    <property type="evidence" value="ECO:0007669"/>
    <property type="project" value="UniProtKB-KW"/>
</dbReference>
<evidence type="ECO:0000259" key="6">
    <source>
        <dbReference type="Pfam" id="PF00135"/>
    </source>
</evidence>
<dbReference type="PROSITE" id="PS01173">
    <property type="entry name" value="LIPASE_GDXG_HIS"/>
    <property type="match status" value="1"/>
</dbReference>
<organism evidence="7 8">
    <name type="scientific">Heterodermia speciosa</name>
    <dbReference type="NCBI Taxonomy" id="116794"/>
    <lineage>
        <taxon>Eukaryota</taxon>
        <taxon>Fungi</taxon>
        <taxon>Dikarya</taxon>
        <taxon>Ascomycota</taxon>
        <taxon>Pezizomycotina</taxon>
        <taxon>Lecanoromycetes</taxon>
        <taxon>OSLEUM clade</taxon>
        <taxon>Lecanoromycetidae</taxon>
        <taxon>Caliciales</taxon>
        <taxon>Physciaceae</taxon>
        <taxon>Heterodermia</taxon>
    </lineage>
</organism>
<dbReference type="Proteomes" id="UP000664521">
    <property type="component" value="Unassembled WGS sequence"/>
</dbReference>
<dbReference type="OrthoDB" id="408631at2759"/>
<dbReference type="InterPro" id="IPR029058">
    <property type="entry name" value="AB_hydrolase_fold"/>
</dbReference>
<sequence length="518" mass="56643">MLSISQQTPTQVLQTGAYYNFSNIRYAAPPLKNLRFRDPQPPLQDREHGVLDGTKNVSICPQAAPASWNWDNAGLPDGQVIPIGNSTLPESEDCLFLDVVVPIPVYHNRRRKLAPVLVNIHGGGFFIGDKTTLYDPQGLLGASKNEIVFVSMNYRLTAFGFLGGLGNATSNSTSPNAGLLDQRFALKWIQKYISLFGGDHSRVTILGESGGGASVMFHTIAYGGSRPSENHLFHQAIGQSPGPQVGKGNNQQIVSNAFLAALNVSTVDEARNLPTETLMRANRKIEASTPYFGPFVDGDLIPDLPSRLYTSGRHIKNLRIMAGHNANEARLFIPPTSNSQTTFDAFLTTRFPTATAAQLDYINHTLYPPPNPNTSYTTQNARLSILDADVYNLCWTVLLASRYAPRAYNYIFAVPPAYHAQDLAYTFYNGAGYQHDVNVTVAHVLQRAVTNFVRKGNPNGEGLPSFPAWTEDVEEDSQSPGSDDAKVIRLTNNGFPTAREEAVGRCGWWFGSSFAGSN</sequence>
<reference evidence="7" key="1">
    <citation type="submission" date="2021-03" db="EMBL/GenBank/DDBJ databases">
        <authorList>
            <person name="Tagirdzhanova G."/>
        </authorList>
    </citation>
    <scope>NUCLEOTIDE SEQUENCE</scope>
</reference>
<evidence type="ECO:0000256" key="2">
    <source>
        <dbReference type="ARBA" id="ARBA00010515"/>
    </source>
</evidence>
<evidence type="ECO:0000256" key="4">
    <source>
        <dbReference type="RuleBase" id="RU361235"/>
    </source>
</evidence>
<gene>
    <name evidence="7" type="ORF">HETSPECPRED_000065</name>
</gene>
<keyword evidence="8" id="KW-1185">Reference proteome</keyword>